<dbReference type="GO" id="GO:0016791">
    <property type="term" value="F:phosphatase activity"/>
    <property type="evidence" value="ECO:0007669"/>
    <property type="project" value="TreeGrafter"/>
</dbReference>
<gene>
    <name evidence="1" type="ORF">SAMN05421663_11537</name>
</gene>
<evidence type="ECO:0000313" key="2">
    <source>
        <dbReference type="Proteomes" id="UP000198666"/>
    </source>
</evidence>
<dbReference type="PANTHER" id="PTHR48100:SF59">
    <property type="entry name" value="ADENOSYLCOBALAMIN_ALPHA-RIBAZOLE PHOSPHATASE"/>
    <property type="match status" value="1"/>
</dbReference>
<dbReference type="SUPFAM" id="SSF53254">
    <property type="entry name" value="Phosphoglycerate mutase-like"/>
    <property type="match status" value="1"/>
</dbReference>
<organism evidence="1 2">
    <name type="scientific">Terribacillus halophilus</name>
    <dbReference type="NCBI Taxonomy" id="361279"/>
    <lineage>
        <taxon>Bacteria</taxon>
        <taxon>Bacillati</taxon>
        <taxon>Bacillota</taxon>
        <taxon>Bacilli</taxon>
        <taxon>Bacillales</taxon>
        <taxon>Bacillaceae</taxon>
        <taxon>Terribacillus</taxon>
    </lineage>
</organism>
<dbReference type="Pfam" id="PF00300">
    <property type="entry name" value="His_Phos_1"/>
    <property type="match status" value="1"/>
</dbReference>
<sequence length="199" mass="22767">MKNITTVIYMVRHGESPKEGNERTRGLTEIGKLDAYRITESLKGEEIEVFVSSPYKRAVETIRDLAEHVGKKVIEMEDLRERVFVSGEKRISDEELIPLLEKSFADPSFALTRAESNAACQNRAIAVLKDILSIHKGKKIAIATHGAIMTLMMGYYDSRYDLGFLLHITKPDIYKMEFNGHELLSIKKVWQKIKPINHY</sequence>
<accession>A0A1G6WA98</accession>
<name>A0A1G6WA98_9BACI</name>
<dbReference type="GO" id="GO:0005737">
    <property type="term" value="C:cytoplasm"/>
    <property type="evidence" value="ECO:0007669"/>
    <property type="project" value="TreeGrafter"/>
</dbReference>
<dbReference type="EMBL" id="FMZB01000015">
    <property type="protein sequence ID" value="SDD61985.1"/>
    <property type="molecule type" value="Genomic_DNA"/>
</dbReference>
<dbReference type="InterPro" id="IPR029033">
    <property type="entry name" value="His_PPase_superfam"/>
</dbReference>
<dbReference type="InterPro" id="IPR013078">
    <property type="entry name" value="His_Pase_superF_clade-1"/>
</dbReference>
<dbReference type="SMART" id="SM00855">
    <property type="entry name" value="PGAM"/>
    <property type="match status" value="1"/>
</dbReference>
<dbReference type="PANTHER" id="PTHR48100">
    <property type="entry name" value="BROAD-SPECIFICITY PHOSPHATASE YOR283W-RELATED"/>
    <property type="match status" value="1"/>
</dbReference>
<proteinExistence type="predicted"/>
<dbReference type="AlphaFoldDB" id="A0A1G6WA98"/>
<dbReference type="Gene3D" id="3.40.50.1240">
    <property type="entry name" value="Phosphoglycerate mutase-like"/>
    <property type="match status" value="1"/>
</dbReference>
<reference evidence="2" key="1">
    <citation type="submission" date="2016-10" db="EMBL/GenBank/DDBJ databases">
        <authorList>
            <person name="Varghese N."/>
            <person name="Submissions S."/>
        </authorList>
    </citation>
    <scope>NUCLEOTIDE SEQUENCE [LARGE SCALE GENOMIC DNA]</scope>
    <source>
        <strain evidence="2">DSM 21620</strain>
    </source>
</reference>
<dbReference type="STRING" id="361279.SAMN05421663_11537"/>
<dbReference type="CDD" id="cd07067">
    <property type="entry name" value="HP_PGM_like"/>
    <property type="match status" value="1"/>
</dbReference>
<dbReference type="InterPro" id="IPR050275">
    <property type="entry name" value="PGM_Phosphatase"/>
</dbReference>
<dbReference type="Proteomes" id="UP000198666">
    <property type="component" value="Unassembled WGS sequence"/>
</dbReference>
<protein>
    <submittedName>
        <fullName evidence="1">2,3-bisphosphoglycerate-dependent phosphoglycerate mutase</fullName>
    </submittedName>
</protein>
<keyword evidence="2" id="KW-1185">Reference proteome</keyword>
<evidence type="ECO:0000313" key="1">
    <source>
        <dbReference type="EMBL" id="SDD61985.1"/>
    </source>
</evidence>